<dbReference type="InterPro" id="IPR031825">
    <property type="entry name" value="RXLR"/>
</dbReference>
<evidence type="ECO:0000256" key="5">
    <source>
        <dbReference type="RuleBase" id="RU367124"/>
    </source>
</evidence>
<comment type="function">
    <text evidence="5">Effector that suppresses plant defense responses during pathogen infection.</text>
</comment>
<evidence type="ECO:0000256" key="1">
    <source>
        <dbReference type="ARBA" id="ARBA00004613"/>
    </source>
</evidence>
<evidence type="ECO:0000313" key="7">
    <source>
        <dbReference type="Proteomes" id="UP000693981"/>
    </source>
</evidence>
<accession>A0A8T1VXB4</accession>
<gene>
    <name evidence="6" type="ORF">PHYBOEH_008990</name>
</gene>
<proteinExistence type="inferred from homology"/>
<dbReference type="EMBL" id="JAGDFL010000545">
    <property type="protein sequence ID" value="KAG7385576.1"/>
    <property type="molecule type" value="Genomic_DNA"/>
</dbReference>
<name>A0A8T1VXB4_9STRA</name>
<dbReference type="AlphaFoldDB" id="A0A8T1VXB4"/>
<evidence type="ECO:0000313" key="6">
    <source>
        <dbReference type="EMBL" id="KAG7385576.1"/>
    </source>
</evidence>
<organism evidence="6 7">
    <name type="scientific">Phytophthora boehmeriae</name>
    <dbReference type="NCBI Taxonomy" id="109152"/>
    <lineage>
        <taxon>Eukaryota</taxon>
        <taxon>Sar</taxon>
        <taxon>Stramenopiles</taxon>
        <taxon>Oomycota</taxon>
        <taxon>Peronosporomycetes</taxon>
        <taxon>Peronosporales</taxon>
        <taxon>Peronosporaceae</taxon>
        <taxon>Phytophthora</taxon>
    </lineage>
</organism>
<keyword evidence="4 5" id="KW-0732">Signal</keyword>
<feature type="chain" id="PRO_5045010726" description="RxLR effector protein" evidence="5">
    <location>
        <begin position="26"/>
        <end position="265"/>
    </location>
</feature>
<dbReference type="Proteomes" id="UP000693981">
    <property type="component" value="Unassembled WGS sequence"/>
</dbReference>
<comment type="subcellular location">
    <subcellularLocation>
        <location evidence="1 5">Secreted</location>
    </subcellularLocation>
</comment>
<comment type="similarity">
    <text evidence="2 5">Belongs to the RxLR effector family.</text>
</comment>
<comment type="domain">
    <text evidence="5">The RxLR-dEER motif acts to carry the protein into the host cell cytoplasm through binding to cell surface phosphatidylinositol-3-phosphate.</text>
</comment>
<dbReference type="OrthoDB" id="128134at2759"/>
<comment type="caution">
    <text evidence="6">The sequence shown here is derived from an EMBL/GenBank/DDBJ whole genome shotgun (WGS) entry which is preliminary data.</text>
</comment>
<sequence length="265" mass="30547">MRFHVVLLTAFLLLALVTVKDFARAKTTAVGLPKTRSILSTVATDDGVNATRRLRSANNIETEDDVGSALESTDAEDRGIFSSIGSKLTKAKEKLKMSAKWRSWAIKGEKDDYVKKALGLEGLSGTALTSHKNYKYFQKFTYKKEGRQLDRWIYDDVPTYNVWKKLGLDNVPREQISKTPQYKTYVRYVNKYADDYLWYPEKHSIKFIGSPLEKTAKAEIWAKGRRSKSFVKKMLGLKDMQKKQRQNDPDYEYYKHYLSIVGKRG</sequence>
<dbReference type="Pfam" id="PF16810">
    <property type="entry name" value="RXLR"/>
    <property type="match status" value="1"/>
</dbReference>
<reference evidence="6" key="1">
    <citation type="submission" date="2021-02" db="EMBL/GenBank/DDBJ databases">
        <authorList>
            <person name="Palmer J.M."/>
        </authorList>
    </citation>
    <scope>NUCLEOTIDE SEQUENCE</scope>
    <source>
        <strain evidence="6">SCRP23</strain>
    </source>
</reference>
<evidence type="ECO:0000256" key="2">
    <source>
        <dbReference type="ARBA" id="ARBA00010400"/>
    </source>
</evidence>
<keyword evidence="3 5" id="KW-0964">Secreted</keyword>
<evidence type="ECO:0000256" key="4">
    <source>
        <dbReference type="ARBA" id="ARBA00022729"/>
    </source>
</evidence>
<feature type="signal peptide" evidence="5">
    <location>
        <begin position="1"/>
        <end position="25"/>
    </location>
</feature>
<protein>
    <recommendedName>
        <fullName evidence="5">RxLR effector protein</fullName>
    </recommendedName>
</protein>
<evidence type="ECO:0000256" key="3">
    <source>
        <dbReference type="ARBA" id="ARBA00022525"/>
    </source>
</evidence>
<keyword evidence="7" id="KW-1185">Reference proteome</keyword>